<evidence type="ECO:0000313" key="4">
    <source>
        <dbReference type="Proteomes" id="UP000567179"/>
    </source>
</evidence>
<feature type="region of interest" description="Disordered" evidence="1">
    <location>
        <begin position="192"/>
        <end position="233"/>
    </location>
</feature>
<feature type="compositionally biased region" description="Basic and acidic residues" evidence="1">
    <location>
        <begin position="223"/>
        <end position="233"/>
    </location>
</feature>
<accession>A0A8H5AZ89</accession>
<evidence type="ECO:0000256" key="1">
    <source>
        <dbReference type="SAM" id="MobiDB-lite"/>
    </source>
</evidence>
<dbReference type="Proteomes" id="UP000567179">
    <property type="component" value="Unassembled WGS sequence"/>
</dbReference>
<comment type="caution">
    <text evidence="3">The sequence shown here is derived from an EMBL/GenBank/DDBJ whole genome shotgun (WGS) entry which is preliminary data.</text>
</comment>
<evidence type="ECO:0000313" key="3">
    <source>
        <dbReference type="EMBL" id="KAF5313746.1"/>
    </source>
</evidence>
<dbReference type="EMBL" id="JAACJJ010000047">
    <property type="protein sequence ID" value="KAF5313746.1"/>
    <property type="molecule type" value="Genomic_DNA"/>
</dbReference>
<dbReference type="OrthoDB" id="3354175at2759"/>
<keyword evidence="4" id="KW-1185">Reference proteome</keyword>
<feature type="compositionally biased region" description="Polar residues" evidence="1">
    <location>
        <begin position="204"/>
        <end position="216"/>
    </location>
</feature>
<name>A0A8H5AZ89_9AGAR</name>
<evidence type="ECO:0000256" key="2">
    <source>
        <dbReference type="SAM" id="Phobius"/>
    </source>
</evidence>
<dbReference type="AlphaFoldDB" id="A0A8H5AZ89"/>
<organism evidence="3 4">
    <name type="scientific">Psilocybe cf. subviscida</name>
    <dbReference type="NCBI Taxonomy" id="2480587"/>
    <lineage>
        <taxon>Eukaryota</taxon>
        <taxon>Fungi</taxon>
        <taxon>Dikarya</taxon>
        <taxon>Basidiomycota</taxon>
        <taxon>Agaricomycotina</taxon>
        <taxon>Agaricomycetes</taxon>
        <taxon>Agaricomycetidae</taxon>
        <taxon>Agaricales</taxon>
        <taxon>Agaricineae</taxon>
        <taxon>Strophariaceae</taxon>
        <taxon>Psilocybe</taxon>
    </lineage>
</organism>
<evidence type="ECO:0008006" key="5">
    <source>
        <dbReference type="Google" id="ProtNLM"/>
    </source>
</evidence>
<sequence>MVWPPNSFCLSSAAIVGTNVALVQARSGHQLDVFFVSTGRWITANYAATLATNLSASCLLAYRIWYLNREASSIWMHGHLKPVVRAVIESGLIYSMTITSALIVFVRKSVGINVIWDMCSPIILITFCMIIVRIGLSSHSTLNVSVAMAGSVSVSVGSNGTGITCNCRRATINTGRDRDNVYDMKPLAEEVTHSQKAEADMDLSSKNMGTRSTMQPSDVEEGGTEKTLRGTAY</sequence>
<reference evidence="3 4" key="1">
    <citation type="journal article" date="2020" name="ISME J.">
        <title>Uncovering the hidden diversity of litter-decomposition mechanisms in mushroom-forming fungi.</title>
        <authorList>
            <person name="Floudas D."/>
            <person name="Bentzer J."/>
            <person name="Ahren D."/>
            <person name="Johansson T."/>
            <person name="Persson P."/>
            <person name="Tunlid A."/>
        </authorList>
    </citation>
    <scope>NUCLEOTIDE SEQUENCE [LARGE SCALE GENOMIC DNA]</scope>
    <source>
        <strain evidence="3 4">CBS 101986</strain>
    </source>
</reference>
<gene>
    <name evidence="3" type="ORF">D9619_013676</name>
</gene>
<keyword evidence="2" id="KW-1133">Transmembrane helix</keyword>
<feature type="transmembrane region" description="Helical" evidence="2">
    <location>
        <begin position="41"/>
        <end position="62"/>
    </location>
</feature>
<protein>
    <recommendedName>
        <fullName evidence="5">Transmembrane protein</fullName>
    </recommendedName>
</protein>
<feature type="transmembrane region" description="Helical" evidence="2">
    <location>
        <begin position="112"/>
        <end position="132"/>
    </location>
</feature>
<keyword evidence="2" id="KW-0472">Membrane</keyword>
<keyword evidence="2" id="KW-0812">Transmembrane</keyword>
<feature type="transmembrane region" description="Helical" evidence="2">
    <location>
        <begin position="83"/>
        <end position="106"/>
    </location>
</feature>
<proteinExistence type="predicted"/>